<dbReference type="Proteomes" id="UP001055553">
    <property type="component" value="Chromosome"/>
</dbReference>
<evidence type="ECO:0000313" key="8">
    <source>
        <dbReference type="Proteomes" id="UP001055553"/>
    </source>
</evidence>
<organism evidence="7 8">
    <name type="scientific">Nanobdella aerobiophila</name>
    <dbReference type="NCBI Taxonomy" id="2586965"/>
    <lineage>
        <taxon>Archaea</taxon>
        <taxon>Nanobdellota</taxon>
        <taxon>Nanobdellia</taxon>
        <taxon>Nanobdellales</taxon>
        <taxon>Nanobdellaceae</taxon>
        <taxon>Nanobdella</taxon>
    </lineage>
</organism>
<dbReference type="GO" id="GO:0004519">
    <property type="term" value="F:endonuclease activity"/>
    <property type="evidence" value="ECO:0007669"/>
    <property type="project" value="UniProtKB-KW"/>
</dbReference>
<dbReference type="PANTHER" id="PTHR42740:SF1">
    <property type="entry name" value="RIBONUCLEASE VAPC3"/>
    <property type="match status" value="1"/>
</dbReference>
<dbReference type="KEGG" id="naer:MJ1_0177"/>
<dbReference type="Gene3D" id="3.40.50.1010">
    <property type="entry name" value="5'-nuclease"/>
    <property type="match status" value="1"/>
</dbReference>
<sequence length="121" mass="14200">MNILDTSFLIELIRNNNLQDYIDNYISIITLEEILRALDKNKRQKIKELLTNALSIINIDQEIVEIYSDIFYTLKNNGKIKNDADIIISATAIKYNTEILTKDKDFIDIKEYYPELKVKII</sequence>
<keyword evidence="3" id="KW-0479">Metal-binding</keyword>
<dbReference type="GO" id="GO:0046872">
    <property type="term" value="F:metal ion binding"/>
    <property type="evidence" value="ECO:0007669"/>
    <property type="project" value="UniProtKB-KW"/>
</dbReference>
<keyword evidence="1" id="KW-1277">Toxin-antitoxin system</keyword>
<evidence type="ECO:0000259" key="6">
    <source>
        <dbReference type="Pfam" id="PF01850"/>
    </source>
</evidence>
<dbReference type="GeneID" id="74568128"/>
<keyword evidence="8" id="KW-1185">Reference proteome</keyword>
<dbReference type="EMBL" id="AP019769">
    <property type="protein sequence ID" value="BBL45350.1"/>
    <property type="molecule type" value="Genomic_DNA"/>
</dbReference>
<dbReference type="InterPro" id="IPR002716">
    <property type="entry name" value="PIN_dom"/>
</dbReference>
<dbReference type="GO" id="GO:0016787">
    <property type="term" value="F:hydrolase activity"/>
    <property type="evidence" value="ECO:0007669"/>
    <property type="project" value="UniProtKB-KW"/>
</dbReference>
<dbReference type="CDD" id="cd09881">
    <property type="entry name" value="PIN_VapC4-5_FitB-like"/>
    <property type="match status" value="1"/>
</dbReference>
<evidence type="ECO:0000256" key="4">
    <source>
        <dbReference type="ARBA" id="ARBA00022801"/>
    </source>
</evidence>
<dbReference type="GO" id="GO:0004540">
    <property type="term" value="F:RNA nuclease activity"/>
    <property type="evidence" value="ECO:0007669"/>
    <property type="project" value="TreeGrafter"/>
</dbReference>
<proteinExistence type="predicted"/>
<keyword evidence="7" id="KW-0255">Endonuclease</keyword>
<dbReference type="RefSeq" id="WP_258393387.1">
    <property type="nucleotide sequence ID" value="NZ_AP019769.1"/>
</dbReference>
<feature type="domain" description="PIN" evidence="6">
    <location>
        <begin position="3"/>
        <end position="110"/>
    </location>
</feature>
<protein>
    <submittedName>
        <fullName evidence="7">tRNA(fMet)-specific endonuclease VapC</fullName>
    </submittedName>
</protein>
<dbReference type="Pfam" id="PF01850">
    <property type="entry name" value="PIN"/>
    <property type="match status" value="1"/>
</dbReference>
<evidence type="ECO:0000256" key="1">
    <source>
        <dbReference type="ARBA" id="ARBA00022649"/>
    </source>
</evidence>
<dbReference type="InterPro" id="IPR029060">
    <property type="entry name" value="PIN-like_dom_sf"/>
</dbReference>
<evidence type="ECO:0000256" key="2">
    <source>
        <dbReference type="ARBA" id="ARBA00022722"/>
    </source>
</evidence>
<evidence type="ECO:0000256" key="5">
    <source>
        <dbReference type="ARBA" id="ARBA00022842"/>
    </source>
</evidence>
<dbReference type="PANTHER" id="PTHR42740">
    <property type="entry name" value="RIBONUCLEASE VAPC3"/>
    <property type="match status" value="1"/>
</dbReference>
<evidence type="ECO:0000256" key="3">
    <source>
        <dbReference type="ARBA" id="ARBA00022723"/>
    </source>
</evidence>
<evidence type="ECO:0000313" key="7">
    <source>
        <dbReference type="EMBL" id="BBL45350.1"/>
    </source>
</evidence>
<accession>A0A915SXW0</accession>
<dbReference type="InterPro" id="IPR051749">
    <property type="entry name" value="PINc/VapC_TA_RNase"/>
</dbReference>
<gene>
    <name evidence="7" type="ORF">MJ1_0177</name>
</gene>
<dbReference type="SUPFAM" id="SSF88723">
    <property type="entry name" value="PIN domain-like"/>
    <property type="match status" value="1"/>
</dbReference>
<dbReference type="AlphaFoldDB" id="A0A915SXW0"/>
<reference evidence="8" key="1">
    <citation type="journal article" date="2022" name="Int. J. Syst. Evol. Microbiol.">
        <title>Nanobdella aerobiophila gen. nov., sp. nov., a thermoacidophilic, obligate ectosymbiotic archaeon, and proposal of Nanobdellaceae fam. nov., Nanobdellales ord. nov. and Nanobdellia class. nov.</title>
        <authorList>
            <person name="Kato S."/>
            <person name="Ogasawara A."/>
            <person name="Itoh T."/>
            <person name="Sakai H.D."/>
            <person name="Shimizu M."/>
            <person name="Yuki M."/>
            <person name="Kaneko M."/>
            <person name="Takashina T."/>
            <person name="Ohkuma M."/>
        </authorList>
    </citation>
    <scope>NUCLEOTIDE SEQUENCE [LARGE SCALE GENOMIC DNA]</scope>
    <source>
        <strain evidence="8">MJ1</strain>
    </source>
</reference>
<keyword evidence="2" id="KW-0540">Nuclease</keyword>
<keyword evidence="5" id="KW-0460">Magnesium</keyword>
<name>A0A915SXW0_9ARCH</name>
<keyword evidence="4" id="KW-0378">Hydrolase</keyword>